<dbReference type="InterPro" id="IPR003441">
    <property type="entry name" value="NAC-dom"/>
</dbReference>
<gene>
    <name evidence="7" type="ORF">POM88_031008</name>
    <name evidence="8" type="ORF">POM88_031009</name>
</gene>
<evidence type="ECO:0000313" key="9">
    <source>
        <dbReference type="Proteomes" id="UP001237642"/>
    </source>
</evidence>
<protein>
    <recommendedName>
        <fullName evidence="6">NAC domain-containing protein</fullName>
    </recommendedName>
</protein>
<evidence type="ECO:0000256" key="1">
    <source>
        <dbReference type="ARBA" id="ARBA00023015"/>
    </source>
</evidence>
<dbReference type="PANTHER" id="PTHR31719">
    <property type="entry name" value="NAC TRANSCRIPTION FACTOR 56"/>
    <property type="match status" value="1"/>
</dbReference>
<evidence type="ECO:0000256" key="4">
    <source>
        <dbReference type="ARBA" id="ARBA00023242"/>
    </source>
</evidence>
<proteinExistence type="predicted"/>
<keyword evidence="9" id="KW-1185">Reference proteome</keyword>
<dbReference type="EMBL" id="JAUIZM010000007">
    <property type="protein sequence ID" value="KAK1374815.1"/>
    <property type="molecule type" value="Genomic_DNA"/>
</dbReference>
<evidence type="ECO:0000259" key="6">
    <source>
        <dbReference type="PROSITE" id="PS51005"/>
    </source>
</evidence>
<keyword evidence="2" id="KW-0238">DNA-binding</keyword>
<dbReference type="Proteomes" id="UP001237642">
    <property type="component" value="Unassembled WGS sequence"/>
</dbReference>
<feature type="region of interest" description="Disordered" evidence="5">
    <location>
        <begin position="188"/>
        <end position="225"/>
    </location>
</feature>
<feature type="domain" description="NAC" evidence="6">
    <location>
        <begin position="32"/>
        <end position="187"/>
    </location>
</feature>
<evidence type="ECO:0000313" key="8">
    <source>
        <dbReference type="EMBL" id="KAK1374816.1"/>
    </source>
</evidence>
<accession>A0AAD8HZJ6</accession>
<dbReference type="EMBL" id="JAUIZM010000007">
    <property type="protein sequence ID" value="KAK1374816.1"/>
    <property type="molecule type" value="Genomic_DNA"/>
</dbReference>
<organism evidence="7 9">
    <name type="scientific">Heracleum sosnowskyi</name>
    <dbReference type="NCBI Taxonomy" id="360622"/>
    <lineage>
        <taxon>Eukaryota</taxon>
        <taxon>Viridiplantae</taxon>
        <taxon>Streptophyta</taxon>
        <taxon>Embryophyta</taxon>
        <taxon>Tracheophyta</taxon>
        <taxon>Spermatophyta</taxon>
        <taxon>Magnoliopsida</taxon>
        <taxon>eudicotyledons</taxon>
        <taxon>Gunneridae</taxon>
        <taxon>Pentapetalae</taxon>
        <taxon>asterids</taxon>
        <taxon>campanulids</taxon>
        <taxon>Apiales</taxon>
        <taxon>Apiaceae</taxon>
        <taxon>Apioideae</taxon>
        <taxon>apioid superclade</taxon>
        <taxon>Tordylieae</taxon>
        <taxon>Tordyliinae</taxon>
        <taxon>Heracleum</taxon>
    </lineage>
</organism>
<name>A0AAD8HZJ6_9APIA</name>
<feature type="compositionally biased region" description="Acidic residues" evidence="5">
    <location>
        <begin position="198"/>
        <end position="225"/>
    </location>
</feature>
<comment type="caution">
    <text evidence="7">The sequence shown here is derived from an EMBL/GenBank/DDBJ whole genome shotgun (WGS) entry which is preliminary data.</text>
</comment>
<reference evidence="7" key="1">
    <citation type="submission" date="2023-02" db="EMBL/GenBank/DDBJ databases">
        <title>Genome of toxic invasive species Heracleum sosnowskyi carries increased number of genes despite the absence of recent whole-genome duplications.</title>
        <authorList>
            <person name="Schelkunov M."/>
            <person name="Shtratnikova V."/>
            <person name="Makarenko M."/>
            <person name="Klepikova A."/>
            <person name="Omelchenko D."/>
            <person name="Novikova G."/>
            <person name="Obukhova E."/>
            <person name="Bogdanov V."/>
            <person name="Penin A."/>
            <person name="Logacheva M."/>
        </authorList>
    </citation>
    <scope>NUCLEOTIDE SEQUENCE</scope>
    <source>
        <strain evidence="7">Hsosn_3</strain>
        <tissue evidence="7">Leaf</tissue>
    </source>
</reference>
<evidence type="ECO:0000256" key="3">
    <source>
        <dbReference type="ARBA" id="ARBA00023163"/>
    </source>
</evidence>
<dbReference type="PANTHER" id="PTHR31719:SF179">
    <property type="entry name" value="OS08G0148400 PROTEIN"/>
    <property type="match status" value="1"/>
</dbReference>
<sequence>MVHNNVAASSNSNSEEENNGDVEFKLKNLPAVPPGFHFVPSSCLLILDYLVKKIVGVPLASDMVKVRDGIQQLDPEQHRFKDEFAHCQDNEAYYITNKGQRKTIGGGGSETSTIIETTSGYWEEKKKDIPIYNGDNLIGYKKRYVFCRGKNDETFWRLDEFIVNPEIIPVNSQDKIEDTIACTIRVKRPKTSEGSSNEYEDFEEEDAKMEDFMEDEEMEEVVDEN</sequence>
<dbReference type="GO" id="GO:0003677">
    <property type="term" value="F:DNA binding"/>
    <property type="evidence" value="ECO:0007669"/>
    <property type="project" value="UniProtKB-KW"/>
</dbReference>
<keyword evidence="4" id="KW-0539">Nucleus</keyword>
<dbReference type="InterPro" id="IPR036093">
    <property type="entry name" value="NAC_dom_sf"/>
</dbReference>
<dbReference type="SUPFAM" id="SSF101941">
    <property type="entry name" value="NAC domain"/>
    <property type="match status" value="1"/>
</dbReference>
<evidence type="ECO:0000313" key="7">
    <source>
        <dbReference type="EMBL" id="KAK1374815.1"/>
    </source>
</evidence>
<dbReference type="AlphaFoldDB" id="A0AAD8HZJ6"/>
<evidence type="ECO:0000256" key="2">
    <source>
        <dbReference type="ARBA" id="ARBA00023125"/>
    </source>
</evidence>
<keyword evidence="3" id="KW-0804">Transcription</keyword>
<evidence type="ECO:0000256" key="5">
    <source>
        <dbReference type="SAM" id="MobiDB-lite"/>
    </source>
</evidence>
<dbReference type="GO" id="GO:0006355">
    <property type="term" value="P:regulation of DNA-templated transcription"/>
    <property type="evidence" value="ECO:0007669"/>
    <property type="project" value="InterPro"/>
</dbReference>
<dbReference type="Gene3D" id="2.170.150.80">
    <property type="entry name" value="NAC domain"/>
    <property type="match status" value="1"/>
</dbReference>
<reference evidence="7" key="2">
    <citation type="submission" date="2023-05" db="EMBL/GenBank/DDBJ databases">
        <authorList>
            <person name="Schelkunov M.I."/>
        </authorList>
    </citation>
    <scope>NUCLEOTIDE SEQUENCE</scope>
    <source>
        <strain evidence="7">Hsosn_3</strain>
        <tissue evidence="7">Leaf</tissue>
    </source>
</reference>
<keyword evidence="1" id="KW-0805">Transcription regulation</keyword>
<dbReference type="PROSITE" id="PS51005">
    <property type="entry name" value="NAC"/>
    <property type="match status" value="1"/>
</dbReference>
<dbReference type="Pfam" id="PF02365">
    <property type="entry name" value="NAM"/>
    <property type="match status" value="1"/>
</dbReference>